<evidence type="ECO:0000256" key="8">
    <source>
        <dbReference type="ARBA" id="ARBA00023012"/>
    </source>
</evidence>
<sequence length="396" mass="44568">MRGFVKRVTNKVSKLTPDQIQRLLNSINDENEALDAVLESLSTGLLICNSRWQPILVNKAAIRYIPLCTQCPACDFVWECIEDEDIAEFLKANSASQKKYISKEFTLATPAGSVRFVNISILPLVRSKKLSGYIVQIDDITEKRNQETLMRRMESLASLTNLAASVAHEIKNPLGAISIHIQLIQKALKKARSAGGRLPDEKHAEKYLDTVNEEIERLNKIIVDFLFAVRPISAQLHEADPLAEINSFIAFVKAELEQKHIKLETELMQKSVHVMIDTKLFRQVLINLVQNSIAAMPNGGFLWINAAVKNDRFLLRIADSGLGMDEKTVNRIFEPYFTTKPQGTGLGMTMVYKIIKEFAGDIDVKSFPGEGTLITLSLPVAQKERRLLEYDNQEKV</sequence>
<keyword evidence="3" id="KW-0597">Phosphoprotein</keyword>
<dbReference type="InterPro" id="IPR003661">
    <property type="entry name" value="HisK_dim/P_dom"/>
</dbReference>
<dbReference type="SMART" id="SM00387">
    <property type="entry name" value="HATPase_c"/>
    <property type="match status" value="1"/>
</dbReference>
<keyword evidence="5" id="KW-0547">Nucleotide-binding</keyword>
<evidence type="ECO:0000256" key="3">
    <source>
        <dbReference type="ARBA" id="ARBA00022553"/>
    </source>
</evidence>
<dbReference type="Gene3D" id="3.30.450.20">
    <property type="entry name" value="PAS domain"/>
    <property type="match status" value="1"/>
</dbReference>
<dbReference type="SUPFAM" id="SSF55874">
    <property type="entry name" value="ATPase domain of HSP90 chaperone/DNA topoisomerase II/histidine kinase"/>
    <property type="match status" value="1"/>
</dbReference>
<evidence type="ECO:0000259" key="10">
    <source>
        <dbReference type="PROSITE" id="PS50113"/>
    </source>
</evidence>
<dbReference type="RefSeq" id="WP_021687912.1">
    <property type="nucleotide sequence ID" value="NZ_KI260569.1"/>
</dbReference>
<dbReference type="PANTHER" id="PTHR43065:SF10">
    <property type="entry name" value="PEROXIDE STRESS-ACTIVATED HISTIDINE KINASE MAK3"/>
    <property type="match status" value="1"/>
</dbReference>
<dbReference type="PROSITE" id="PS50113">
    <property type="entry name" value="PAC"/>
    <property type="match status" value="1"/>
</dbReference>
<evidence type="ECO:0000256" key="6">
    <source>
        <dbReference type="ARBA" id="ARBA00022777"/>
    </source>
</evidence>
<dbReference type="GO" id="GO:0016301">
    <property type="term" value="F:kinase activity"/>
    <property type="evidence" value="ECO:0007669"/>
    <property type="project" value="UniProtKB-KW"/>
</dbReference>
<comment type="caution">
    <text evidence="11">The sequence shown here is derived from an EMBL/GenBank/DDBJ whole genome shotgun (WGS) entry which is preliminary data.</text>
</comment>
<dbReference type="EMBL" id="AWVH01000039">
    <property type="protein sequence ID" value="ERJ92053.1"/>
    <property type="molecule type" value="Genomic_DNA"/>
</dbReference>
<evidence type="ECO:0000256" key="7">
    <source>
        <dbReference type="ARBA" id="ARBA00022840"/>
    </source>
</evidence>
<dbReference type="InterPro" id="IPR005467">
    <property type="entry name" value="His_kinase_dom"/>
</dbReference>
<dbReference type="EC" id="2.7.13.3" evidence="2"/>
<dbReference type="SUPFAM" id="SSF47384">
    <property type="entry name" value="Homodimeric domain of signal transducing histidine kinase"/>
    <property type="match status" value="1"/>
</dbReference>
<dbReference type="InterPro" id="IPR035965">
    <property type="entry name" value="PAS-like_dom_sf"/>
</dbReference>
<evidence type="ECO:0000313" key="12">
    <source>
        <dbReference type="Proteomes" id="UP000016649"/>
    </source>
</evidence>
<evidence type="ECO:0000256" key="1">
    <source>
        <dbReference type="ARBA" id="ARBA00000085"/>
    </source>
</evidence>
<feature type="domain" description="PAC" evidence="10">
    <location>
        <begin position="101"/>
        <end position="152"/>
    </location>
</feature>
<keyword evidence="7" id="KW-0067">ATP-binding</keyword>
<protein>
    <recommendedName>
        <fullName evidence="2">histidine kinase</fullName>
        <ecNumber evidence="2">2.7.13.3</ecNumber>
    </recommendedName>
</protein>
<keyword evidence="6 11" id="KW-0418">Kinase</keyword>
<dbReference type="SMART" id="SM00388">
    <property type="entry name" value="HisKA"/>
    <property type="match status" value="1"/>
</dbReference>
<accession>A0ABN0NXC8</accession>
<dbReference type="PROSITE" id="PS50109">
    <property type="entry name" value="HIS_KIN"/>
    <property type="match status" value="1"/>
</dbReference>
<feature type="domain" description="Histidine kinase" evidence="9">
    <location>
        <begin position="165"/>
        <end position="382"/>
    </location>
</feature>
<dbReference type="Proteomes" id="UP000016649">
    <property type="component" value="Unassembled WGS sequence"/>
</dbReference>
<dbReference type="Pfam" id="PF02518">
    <property type="entry name" value="HATPase_c"/>
    <property type="match status" value="1"/>
</dbReference>
<dbReference type="InterPro" id="IPR004358">
    <property type="entry name" value="Sig_transdc_His_kin-like_C"/>
</dbReference>
<evidence type="ECO:0000256" key="4">
    <source>
        <dbReference type="ARBA" id="ARBA00022679"/>
    </source>
</evidence>
<dbReference type="Gene3D" id="3.30.565.10">
    <property type="entry name" value="Histidine kinase-like ATPase, C-terminal domain"/>
    <property type="match status" value="1"/>
</dbReference>
<dbReference type="Gene3D" id="1.10.287.130">
    <property type="match status" value="1"/>
</dbReference>
<gene>
    <name evidence="11" type="ORF">HMPREF9193_01711</name>
</gene>
<dbReference type="SUPFAM" id="SSF55785">
    <property type="entry name" value="PYP-like sensor domain (PAS domain)"/>
    <property type="match status" value="1"/>
</dbReference>
<keyword evidence="12" id="KW-1185">Reference proteome</keyword>
<name>A0ABN0NXC8_TRELE</name>
<reference evidence="11 12" key="1">
    <citation type="submission" date="2013-08" db="EMBL/GenBank/DDBJ databases">
        <authorList>
            <person name="Weinstock G."/>
            <person name="Sodergren E."/>
            <person name="Wylie T."/>
            <person name="Fulton L."/>
            <person name="Fulton R."/>
            <person name="Fronick C."/>
            <person name="O'Laughlin M."/>
            <person name="Godfrey J."/>
            <person name="Miner T."/>
            <person name="Herter B."/>
            <person name="Appelbaum E."/>
            <person name="Cordes M."/>
            <person name="Lek S."/>
            <person name="Wollam A."/>
            <person name="Pepin K.H."/>
            <person name="Palsikar V.B."/>
            <person name="Mitreva M."/>
            <person name="Wilson R.K."/>
        </authorList>
    </citation>
    <scope>NUCLEOTIDE SEQUENCE [LARGE SCALE GENOMIC DNA]</scope>
    <source>
        <strain evidence="11 12">ATCC 700332</strain>
    </source>
</reference>
<evidence type="ECO:0000259" key="9">
    <source>
        <dbReference type="PROSITE" id="PS50109"/>
    </source>
</evidence>
<dbReference type="InterPro" id="IPR003594">
    <property type="entry name" value="HATPase_dom"/>
</dbReference>
<evidence type="ECO:0000256" key="2">
    <source>
        <dbReference type="ARBA" id="ARBA00012438"/>
    </source>
</evidence>
<keyword evidence="4" id="KW-0808">Transferase</keyword>
<dbReference type="InterPro" id="IPR036890">
    <property type="entry name" value="HATPase_C_sf"/>
</dbReference>
<keyword evidence="8" id="KW-0902">Two-component regulatory system</keyword>
<dbReference type="Pfam" id="PF00512">
    <property type="entry name" value="HisKA"/>
    <property type="match status" value="1"/>
</dbReference>
<organism evidence="11 12">
    <name type="scientific">Treponema lecithinolyticum ATCC 700332</name>
    <dbReference type="NCBI Taxonomy" id="1321815"/>
    <lineage>
        <taxon>Bacteria</taxon>
        <taxon>Pseudomonadati</taxon>
        <taxon>Spirochaetota</taxon>
        <taxon>Spirochaetia</taxon>
        <taxon>Spirochaetales</taxon>
        <taxon>Treponemataceae</taxon>
        <taxon>Treponema</taxon>
    </lineage>
</organism>
<dbReference type="CDD" id="cd00082">
    <property type="entry name" value="HisKA"/>
    <property type="match status" value="1"/>
</dbReference>
<evidence type="ECO:0000256" key="5">
    <source>
        <dbReference type="ARBA" id="ARBA00022741"/>
    </source>
</evidence>
<dbReference type="PANTHER" id="PTHR43065">
    <property type="entry name" value="SENSOR HISTIDINE KINASE"/>
    <property type="match status" value="1"/>
</dbReference>
<dbReference type="InterPro" id="IPR000700">
    <property type="entry name" value="PAS-assoc_C"/>
</dbReference>
<dbReference type="InterPro" id="IPR036097">
    <property type="entry name" value="HisK_dim/P_sf"/>
</dbReference>
<proteinExistence type="predicted"/>
<evidence type="ECO:0000313" key="11">
    <source>
        <dbReference type="EMBL" id="ERJ92053.1"/>
    </source>
</evidence>
<dbReference type="PRINTS" id="PR00344">
    <property type="entry name" value="BCTRLSENSOR"/>
</dbReference>
<comment type="catalytic activity">
    <reaction evidence="1">
        <text>ATP + protein L-histidine = ADP + protein N-phospho-L-histidine.</text>
        <dbReference type="EC" id="2.7.13.3"/>
    </reaction>
</comment>